<dbReference type="OrthoDB" id="5854875at2759"/>
<feature type="domain" description="Granulins" evidence="6">
    <location>
        <begin position="458"/>
        <end position="471"/>
    </location>
</feature>
<keyword evidence="3" id="KW-0964">Secreted</keyword>
<comment type="subcellular location">
    <subcellularLocation>
        <location evidence="1">Secreted</location>
    </subcellularLocation>
</comment>
<evidence type="ECO:0000256" key="4">
    <source>
        <dbReference type="ARBA" id="ARBA00023157"/>
    </source>
</evidence>
<dbReference type="SMART" id="SM00277">
    <property type="entry name" value="GRAN"/>
    <property type="match status" value="10"/>
</dbReference>
<dbReference type="GO" id="GO:0005576">
    <property type="term" value="C:extracellular region"/>
    <property type="evidence" value="ECO:0007669"/>
    <property type="project" value="UniProtKB-SubCell"/>
</dbReference>
<keyword evidence="5" id="KW-0732">Signal</keyword>
<proteinExistence type="inferred from homology"/>
<evidence type="ECO:0000256" key="3">
    <source>
        <dbReference type="ARBA" id="ARBA00022525"/>
    </source>
</evidence>
<dbReference type="EMBL" id="CAJNOC010000564">
    <property type="protein sequence ID" value="CAF0777424.1"/>
    <property type="molecule type" value="Genomic_DNA"/>
</dbReference>
<evidence type="ECO:0000313" key="7">
    <source>
        <dbReference type="EMBL" id="CAF0777424.1"/>
    </source>
</evidence>
<sequence>MKSSKLSLITIAIVLLFTYCSSDELKSCDSEHATVCSFTNGTKTCCPVKDGTCCSDTNYCCPRGFKCDTPNGRCIKDDQFIPYYLRTEVLDLNYQIGKDVLCPDNQTICKETQTCCPFGDSGEYGCCPILHALCCEDKVHCCPKSYKCNPSKGKCDRVDLLNGEIFSIKWYKKEPGNKLNPNELCPDKKSQCPSGSTCCELNSGDYGCCPLPKAVCCEDHLHCCPEGHTCDVKAGRCNKKGVSIPFFEKTEALKLNSENSDVKMTCQDGESECPSGTTCCELESGGYGCCPLPKAVCCQDHLHCCPTGYTCDVKASRCNKGRISIPFFTKFPAEKINKNEIDVKQTCPGGSAECPSGSTCCQLSSGDWGCCPIPNAICCQDHQHCCPEGYTCDVKAGRCNKAHISIPFLVKTKAVSITKENVKIACPGGDTECPTGSTCCLLESGDYGCCPIENAVCCEDHQHCCPSGYICDIKAGRCSKGELSIPFYKKFLATFKKSEKKTEKESVDTIAKKDYKFDPNSVVCPDGCSFCPNGYTCCKLSDNSYGCCPIPNAICCEDHLHCCPQNTHCNLKEKSCDQNGKSVMSWLEKIPSKLIFHKTEPKVANDPIVCDDNVTTCDPLDTCCKMADGTYGCCPYTDGVCCTELSFCCPGDSICGNKIGLCLKKNRMEKLEGHAGKIEKEKIDCEGTVCQRQDGQNICCPYSNGTCCGSHGYCCPQGYNCNPKDETCQMNDPDISKPIKKASLKIKQLGAESNYDTMIECQDSVHFCPDSSTCCKTKESYGCCAIENAVCCEDGINCCPQGYVCATNSTTTCLKKGFKLTTLN</sequence>
<evidence type="ECO:0000256" key="2">
    <source>
        <dbReference type="ARBA" id="ARBA00010093"/>
    </source>
</evidence>
<feature type="domain" description="Granulins" evidence="6">
    <location>
        <begin position="298"/>
        <end position="311"/>
    </location>
</feature>
<feature type="signal peptide" evidence="5">
    <location>
        <begin position="1"/>
        <end position="22"/>
    </location>
</feature>
<feature type="domain" description="Granulins" evidence="6">
    <location>
        <begin position="217"/>
        <end position="230"/>
    </location>
</feature>
<accession>A0A813R8F4</accession>
<dbReference type="FunFam" id="2.10.25.160:FF:000001">
    <property type="entry name" value="Granulin precursor"/>
    <property type="match status" value="3"/>
</dbReference>
<dbReference type="Proteomes" id="UP000663879">
    <property type="component" value="Unassembled WGS sequence"/>
</dbReference>
<dbReference type="AlphaFoldDB" id="A0A813R8F4"/>
<feature type="domain" description="Granulins" evidence="6">
    <location>
        <begin position="135"/>
        <end position="148"/>
    </location>
</feature>
<protein>
    <recommendedName>
        <fullName evidence="6">Granulins domain-containing protein</fullName>
    </recommendedName>
</protein>
<name>A0A813R8F4_9BILA</name>
<feature type="domain" description="Granulins" evidence="6">
    <location>
        <begin position="556"/>
        <end position="569"/>
    </location>
</feature>
<dbReference type="Gene3D" id="2.10.25.160">
    <property type="entry name" value="Granulin"/>
    <property type="match status" value="10"/>
</dbReference>
<gene>
    <name evidence="7" type="ORF">OXX778_LOCUS5275</name>
</gene>
<feature type="domain" description="Granulins" evidence="6">
    <location>
        <begin position="379"/>
        <end position="392"/>
    </location>
</feature>
<keyword evidence="8" id="KW-1185">Reference proteome</keyword>
<comment type="caution">
    <text evidence="7">The sequence shown here is derived from an EMBL/GenBank/DDBJ whole genome shotgun (WGS) entry which is preliminary data.</text>
</comment>
<organism evidence="7 8">
    <name type="scientific">Brachionus calyciflorus</name>
    <dbReference type="NCBI Taxonomy" id="104777"/>
    <lineage>
        <taxon>Eukaryota</taxon>
        <taxon>Metazoa</taxon>
        <taxon>Spiralia</taxon>
        <taxon>Gnathifera</taxon>
        <taxon>Rotifera</taxon>
        <taxon>Eurotatoria</taxon>
        <taxon>Monogononta</taxon>
        <taxon>Pseudotrocha</taxon>
        <taxon>Ploima</taxon>
        <taxon>Brachionidae</taxon>
        <taxon>Brachionus</taxon>
    </lineage>
</organism>
<reference evidence="7" key="1">
    <citation type="submission" date="2021-02" db="EMBL/GenBank/DDBJ databases">
        <authorList>
            <person name="Nowell W R."/>
        </authorList>
    </citation>
    <scope>NUCLEOTIDE SEQUENCE</scope>
    <source>
        <strain evidence="7">Ploen Becks lab</strain>
    </source>
</reference>
<evidence type="ECO:0000259" key="6">
    <source>
        <dbReference type="PROSITE" id="PS00799"/>
    </source>
</evidence>
<dbReference type="PANTHER" id="PTHR12274">
    <property type="entry name" value="GRANULIN"/>
    <property type="match status" value="1"/>
</dbReference>
<feature type="chain" id="PRO_5032418042" description="Granulins domain-containing protein" evidence="5">
    <location>
        <begin position="23"/>
        <end position="824"/>
    </location>
</feature>
<dbReference type="PROSITE" id="PS00799">
    <property type="entry name" value="GRANULINS"/>
    <property type="match status" value="6"/>
</dbReference>
<dbReference type="InterPro" id="IPR037277">
    <property type="entry name" value="Granulin_sf"/>
</dbReference>
<dbReference type="InterPro" id="IPR039036">
    <property type="entry name" value="Granulin_fam"/>
</dbReference>
<dbReference type="InterPro" id="IPR000118">
    <property type="entry name" value="Granulin"/>
</dbReference>
<dbReference type="PANTHER" id="PTHR12274:SF3">
    <property type="entry name" value="PROGRANULIN"/>
    <property type="match status" value="1"/>
</dbReference>
<keyword evidence="4" id="KW-1015">Disulfide bond</keyword>
<evidence type="ECO:0000256" key="1">
    <source>
        <dbReference type="ARBA" id="ARBA00004613"/>
    </source>
</evidence>
<evidence type="ECO:0000256" key="5">
    <source>
        <dbReference type="SAM" id="SignalP"/>
    </source>
</evidence>
<comment type="similarity">
    <text evidence="2">Belongs to the granulin family.</text>
</comment>
<evidence type="ECO:0000313" key="8">
    <source>
        <dbReference type="Proteomes" id="UP000663879"/>
    </source>
</evidence>
<dbReference type="Pfam" id="PF00396">
    <property type="entry name" value="Granulin"/>
    <property type="match status" value="10"/>
</dbReference>
<dbReference type="SUPFAM" id="SSF57277">
    <property type="entry name" value="Granulin repeat"/>
    <property type="match status" value="6"/>
</dbReference>